<dbReference type="Gene3D" id="3.30.2310.20">
    <property type="entry name" value="RelE-like"/>
    <property type="match status" value="1"/>
</dbReference>
<dbReference type="InterPro" id="IPR052747">
    <property type="entry name" value="TA_system_RelE_toxin"/>
</dbReference>
<proteinExistence type="predicted"/>
<comment type="caution">
    <text evidence="2">The sequence shown here is derived from an EMBL/GenBank/DDBJ whole genome shotgun (WGS) entry which is preliminary data.</text>
</comment>
<organism evidence="2 3">
    <name type="scientific">Alkalicaulis satelles</name>
    <dbReference type="NCBI Taxonomy" id="2609175"/>
    <lineage>
        <taxon>Bacteria</taxon>
        <taxon>Pseudomonadati</taxon>
        <taxon>Pseudomonadota</taxon>
        <taxon>Alphaproteobacteria</taxon>
        <taxon>Maricaulales</taxon>
        <taxon>Maricaulaceae</taxon>
        <taxon>Alkalicaulis</taxon>
    </lineage>
</organism>
<name>A0A5M6ZGF5_9PROT</name>
<dbReference type="AlphaFoldDB" id="A0A5M6ZGF5"/>
<dbReference type="Pfam" id="PF05016">
    <property type="entry name" value="ParE_toxin"/>
    <property type="match status" value="1"/>
</dbReference>
<dbReference type="InterPro" id="IPR035093">
    <property type="entry name" value="RelE/ParE_toxin_dom_sf"/>
</dbReference>
<dbReference type="PANTHER" id="PTHR38813">
    <property type="match status" value="1"/>
</dbReference>
<dbReference type="Proteomes" id="UP000325122">
    <property type="component" value="Unassembled WGS sequence"/>
</dbReference>
<evidence type="ECO:0000256" key="1">
    <source>
        <dbReference type="ARBA" id="ARBA00022649"/>
    </source>
</evidence>
<dbReference type="PANTHER" id="PTHR38813:SF1">
    <property type="entry name" value="TOXIN RELE1-RELATED"/>
    <property type="match status" value="1"/>
</dbReference>
<sequence length="114" mass="13223">MALDIEFARSASKEIRQLDRKSQERIFHALKALQQDPRPNGAEKLKGYPDFLRLRVGNFRVIYHIYNEVLIVVLLVRDRKDAYEAHALKALEQKLETALANNVVRLKRSPSKPD</sequence>
<dbReference type="InterPro" id="IPR007712">
    <property type="entry name" value="RelE/ParE_toxin"/>
</dbReference>
<gene>
    <name evidence="2" type="ORF">F1654_08470</name>
</gene>
<evidence type="ECO:0000313" key="3">
    <source>
        <dbReference type="Proteomes" id="UP000325122"/>
    </source>
</evidence>
<dbReference type="SUPFAM" id="SSF143011">
    <property type="entry name" value="RelE-like"/>
    <property type="match status" value="1"/>
</dbReference>
<dbReference type="RefSeq" id="WP_150023091.1">
    <property type="nucleotide sequence ID" value="NZ_VWOJ01000002.1"/>
</dbReference>
<evidence type="ECO:0000313" key="2">
    <source>
        <dbReference type="EMBL" id="KAA5803823.1"/>
    </source>
</evidence>
<keyword evidence="3" id="KW-1185">Reference proteome</keyword>
<reference evidence="2 3" key="1">
    <citation type="submission" date="2019-09" db="EMBL/GenBank/DDBJ databases">
        <authorList>
            <person name="Kevbrin V."/>
            <person name="Grouzdev D.S."/>
        </authorList>
    </citation>
    <scope>NUCLEOTIDE SEQUENCE [LARGE SCALE GENOMIC DNA]</scope>
    <source>
        <strain evidence="2 3">G-192</strain>
    </source>
</reference>
<dbReference type="EMBL" id="VWOJ01000002">
    <property type="protein sequence ID" value="KAA5803823.1"/>
    <property type="molecule type" value="Genomic_DNA"/>
</dbReference>
<keyword evidence="1" id="KW-1277">Toxin-antitoxin system</keyword>
<accession>A0A5M6ZGF5</accession>
<protein>
    <submittedName>
        <fullName evidence="2">Type II toxin-antitoxin system RelE/ParE family toxin</fullName>
    </submittedName>
</protein>